<sequence length="172" mass="18616">MDGGMSMNHEIFEPGPDNARAFRDALGRFATGVTIVTTQTEDGPIAITANSFASLSLDPPLVLWSPAKASSRFKPFAEAEHFAIHVLAADQAALCTEVAKDARRFRPGDLTENENGVPLIETALAHFECRRDAVHDGGDHVIVVGRVERVRMREGDPLLFLNGQYGGFQALG</sequence>
<reference evidence="5" key="1">
    <citation type="submission" date="2016-10" db="EMBL/GenBank/DDBJ databases">
        <authorList>
            <person name="Varghese N."/>
            <person name="Submissions S."/>
        </authorList>
    </citation>
    <scope>NUCLEOTIDE SEQUENCE [LARGE SCALE GENOMIC DNA]</scope>
    <source>
        <strain evidence="5">JCM 10271</strain>
    </source>
</reference>
<organism evidence="4 5">
    <name type="scientific">Roseivivax halotolerans</name>
    <dbReference type="NCBI Taxonomy" id="93684"/>
    <lineage>
        <taxon>Bacteria</taxon>
        <taxon>Pseudomonadati</taxon>
        <taxon>Pseudomonadota</taxon>
        <taxon>Alphaproteobacteria</taxon>
        <taxon>Rhodobacterales</taxon>
        <taxon>Roseobacteraceae</taxon>
        <taxon>Roseivivax</taxon>
    </lineage>
</organism>
<name>A0A1I5ZV19_9RHOB</name>
<evidence type="ECO:0000256" key="2">
    <source>
        <dbReference type="ARBA" id="ARBA00023002"/>
    </source>
</evidence>
<dbReference type="InterPro" id="IPR012349">
    <property type="entry name" value="Split_barrel_FMN-bd"/>
</dbReference>
<dbReference type="Pfam" id="PF01613">
    <property type="entry name" value="Flavin_Reduct"/>
    <property type="match status" value="1"/>
</dbReference>
<dbReference type="InterPro" id="IPR050268">
    <property type="entry name" value="NADH-dep_flavin_reductase"/>
</dbReference>
<evidence type="ECO:0000259" key="3">
    <source>
        <dbReference type="SMART" id="SM00903"/>
    </source>
</evidence>
<dbReference type="SUPFAM" id="SSF50475">
    <property type="entry name" value="FMN-binding split barrel"/>
    <property type="match status" value="1"/>
</dbReference>
<gene>
    <name evidence="4" type="ORF">SAMN05421853_11268</name>
</gene>
<dbReference type="Gene3D" id="2.30.110.10">
    <property type="entry name" value="Electron Transport, Fmn-binding Protein, Chain A"/>
    <property type="match status" value="1"/>
</dbReference>
<proteinExistence type="inferred from homology"/>
<protein>
    <submittedName>
        <fullName evidence="4">NADH-FMN oxidoreductase RutF, flavin reductase (DIM6/NTAB) family</fullName>
    </submittedName>
</protein>
<evidence type="ECO:0000313" key="5">
    <source>
        <dbReference type="Proteomes" id="UP000243106"/>
    </source>
</evidence>
<evidence type="ECO:0000313" key="4">
    <source>
        <dbReference type="EMBL" id="SFQ60077.1"/>
    </source>
</evidence>
<comment type="similarity">
    <text evidence="1">Belongs to the non-flavoprotein flavin reductase family.</text>
</comment>
<feature type="domain" description="Flavin reductase like" evidence="3">
    <location>
        <begin position="26"/>
        <end position="167"/>
    </location>
</feature>
<keyword evidence="5" id="KW-1185">Reference proteome</keyword>
<keyword evidence="2" id="KW-0560">Oxidoreductase</keyword>
<dbReference type="InterPro" id="IPR002563">
    <property type="entry name" value="Flavin_Rdtase-like_dom"/>
</dbReference>
<dbReference type="PANTHER" id="PTHR30466">
    <property type="entry name" value="FLAVIN REDUCTASE"/>
    <property type="match status" value="1"/>
</dbReference>
<evidence type="ECO:0000256" key="1">
    <source>
        <dbReference type="ARBA" id="ARBA00008898"/>
    </source>
</evidence>
<dbReference type="PANTHER" id="PTHR30466:SF11">
    <property type="entry name" value="FLAVIN-DEPENDENT MONOOXYGENASE, REDUCTASE SUBUNIT HSAB"/>
    <property type="match status" value="1"/>
</dbReference>
<dbReference type="SMART" id="SM00903">
    <property type="entry name" value="Flavin_Reduct"/>
    <property type="match status" value="1"/>
</dbReference>
<dbReference type="GO" id="GO:0010181">
    <property type="term" value="F:FMN binding"/>
    <property type="evidence" value="ECO:0007669"/>
    <property type="project" value="InterPro"/>
</dbReference>
<dbReference type="EMBL" id="FOXV01000012">
    <property type="protein sequence ID" value="SFQ60077.1"/>
    <property type="molecule type" value="Genomic_DNA"/>
</dbReference>
<dbReference type="AlphaFoldDB" id="A0A1I5ZV19"/>
<dbReference type="GO" id="GO:0042602">
    <property type="term" value="F:riboflavin reductase (NADPH) activity"/>
    <property type="evidence" value="ECO:0007669"/>
    <property type="project" value="TreeGrafter"/>
</dbReference>
<dbReference type="STRING" id="93684.SAMN05421853_11268"/>
<accession>A0A1I5ZV19</accession>
<dbReference type="Proteomes" id="UP000243106">
    <property type="component" value="Unassembled WGS sequence"/>
</dbReference>